<evidence type="ECO:0000313" key="2">
    <source>
        <dbReference type="Proteomes" id="UP001430953"/>
    </source>
</evidence>
<name>A0AAW2E406_9HYME</name>
<dbReference type="Proteomes" id="UP001430953">
    <property type="component" value="Unassembled WGS sequence"/>
</dbReference>
<protein>
    <submittedName>
        <fullName evidence="1">Uncharacterized protein</fullName>
    </submittedName>
</protein>
<evidence type="ECO:0000313" key="1">
    <source>
        <dbReference type="EMBL" id="KAL0098364.1"/>
    </source>
</evidence>
<reference evidence="1 2" key="1">
    <citation type="submission" date="2023-03" db="EMBL/GenBank/DDBJ databases">
        <title>High recombination rates correlate with genetic variation in Cardiocondyla obscurior ants.</title>
        <authorList>
            <person name="Errbii M."/>
        </authorList>
    </citation>
    <scope>NUCLEOTIDE SEQUENCE [LARGE SCALE GENOMIC DNA]</scope>
    <source>
        <strain evidence="1">Alpha-2009</strain>
        <tissue evidence="1">Whole body</tissue>
    </source>
</reference>
<comment type="caution">
    <text evidence="1">The sequence shown here is derived from an EMBL/GenBank/DDBJ whole genome shotgun (WGS) entry which is preliminary data.</text>
</comment>
<keyword evidence="2" id="KW-1185">Reference proteome</keyword>
<proteinExistence type="predicted"/>
<dbReference type="EMBL" id="JADYXP020000080">
    <property type="protein sequence ID" value="KAL0098364.1"/>
    <property type="molecule type" value="Genomic_DNA"/>
</dbReference>
<gene>
    <name evidence="1" type="ORF">PUN28_020329</name>
</gene>
<organism evidence="1 2">
    <name type="scientific">Cardiocondyla obscurior</name>
    <dbReference type="NCBI Taxonomy" id="286306"/>
    <lineage>
        <taxon>Eukaryota</taxon>
        <taxon>Metazoa</taxon>
        <taxon>Ecdysozoa</taxon>
        <taxon>Arthropoda</taxon>
        <taxon>Hexapoda</taxon>
        <taxon>Insecta</taxon>
        <taxon>Pterygota</taxon>
        <taxon>Neoptera</taxon>
        <taxon>Endopterygota</taxon>
        <taxon>Hymenoptera</taxon>
        <taxon>Apocrita</taxon>
        <taxon>Aculeata</taxon>
        <taxon>Formicoidea</taxon>
        <taxon>Formicidae</taxon>
        <taxon>Myrmicinae</taxon>
        <taxon>Cardiocondyla</taxon>
    </lineage>
</organism>
<dbReference type="AlphaFoldDB" id="A0AAW2E406"/>
<accession>A0AAW2E406</accession>
<sequence length="141" mass="15717">MSFVEVAVGVAIFTSTLSFPSSSIRRSPQRWPNAGWPFLPLSGEDRESYTLSVVHHFNLHRICADLDLSAASLRILTNLPLRFVDLQPHYLPAAQRYLKSQCRILNLRWTPESLVWTSDSAKLGGTVPSSPAPECPVTLEL</sequence>